<reference evidence="2" key="1">
    <citation type="submission" date="2021-11" db="EMBL/GenBank/DDBJ databases">
        <title>The complete genome of Massilia sp sp. G4R7.</title>
        <authorList>
            <person name="Liu L."/>
            <person name="Yue J."/>
            <person name="Yuan J."/>
            <person name="Yang F."/>
            <person name="Li L."/>
        </authorList>
    </citation>
    <scope>NUCLEOTIDE SEQUENCE</scope>
    <source>
        <strain evidence="2">G4R7</strain>
    </source>
</reference>
<organism evidence="2 3">
    <name type="scientific">Massilia phyllostachyos</name>
    <dbReference type="NCBI Taxonomy" id="2898585"/>
    <lineage>
        <taxon>Bacteria</taxon>
        <taxon>Pseudomonadati</taxon>
        <taxon>Pseudomonadota</taxon>
        <taxon>Betaproteobacteria</taxon>
        <taxon>Burkholderiales</taxon>
        <taxon>Oxalobacteraceae</taxon>
        <taxon>Telluria group</taxon>
        <taxon>Massilia</taxon>
    </lineage>
</organism>
<feature type="domain" description="DUF4123" evidence="1">
    <location>
        <begin position="25"/>
        <end position="144"/>
    </location>
</feature>
<dbReference type="RefSeq" id="WP_231059723.1">
    <property type="nucleotide sequence ID" value="NZ_JAJNOC010000007.1"/>
</dbReference>
<evidence type="ECO:0000259" key="1">
    <source>
        <dbReference type="Pfam" id="PF13503"/>
    </source>
</evidence>
<comment type="caution">
    <text evidence="2">The sequence shown here is derived from an EMBL/GenBank/DDBJ whole genome shotgun (WGS) entry which is preliminary data.</text>
</comment>
<dbReference type="InterPro" id="IPR025391">
    <property type="entry name" value="DUF4123"/>
</dbReference>
<gene>
    <name evidence="2" type="ORF">LQ564_19220</name>
</gene>
<evidence type="ECO:0000313" key="2">
    <source>
        <dbReference type="EMBL" id="MCD2518436.1"/>
    </source>
</evidence>
<protein>
    <submittedName>
        <fullName evidence="2">DUF4123 domain-containing protein</fullName>
    </submittedName>
</protein>
<sequence length="282" mass="31812">MNIHNYLDLHAFCRSAADIHPGNGLFCLADHAGMPGLYRHLVQSGVVWTSLFNESREERALSAAPLLFPLVSSNLHFLKWLEEHGTYASSMLMLSSPLGLDQLGDRLARRIRARISDEIDVLLRFFDPRVFEALIAVLDEEQRCRFLDPADCWWYLDRRGQLRTQPAQHVSEDIFVPLELSAAQEFALLDASEIDQVAAQLRSMLPEAYIRMAPVQRIAFLERHMVAAEAAGVVATHEVALYCSLALLHGDEFAHLSPWREILAKVGLESISFVDAVAEHER</sequence>
<proteinExistence type="predicted"/>
<evidence type="ECO:0000313" key="3">
    <source>
        <dbReference type="Proteomes" id="UP001179361"/>
    </source>
</evidence>
<accession>A0ABS8Q9K0</accession>
<keyword evidence="3" id="KW-1185">Reference proteome</keyword>
<name>A0ABS8Q9K0_9BURK</name>
<dbReference type="Pfam" id="PF13503">
    <property type="entry name" value="DUF4123"/>
    <property type="match status" value="1"/>
</dbReference>
<dbReference type="Proteomes" id="UP001179361">
    <property type="component" value="Unassembled WGS sequence"/>
</dbReference>
<dbReference type="EMBL" id="JAJNOC010000007">
    <property type="protein sequence ID" value="MCD2518436.1"/>
    <property type="molecule type" value="Genomic_DNA"/>
</dbReference>